<dbReference type="Pfam" id="PF12831">
    <property type="entry name" value="FAD_oxidored"/>
    <property type="match status" value="1"/>
</dbReference>
<evidence type="ECO:0000313" key="3">
    <source>
        <dbReference type="Proteomes" id="UP001187734"/>
    </source>
</evidence>
<comment type="caution">
    <text evidence="2">The sequence shown here is derived from an EMBL/GenBank/DDBJ whole genome shotgun (WGS) entry which is preliminary data.</text>
</comment>
<sequence>MGDLDHPQPSAASRNDHVSKSSQTPSWQTAHFKTRPNSLSTDILVTGGGLGGVAAALGALRRGRRVLLTEEYDWLGGQLTSQAVPPDEHTWVEQFGVTRSYRALRDGIRQFYRDHYPLTEEARRRPQLNPGAGHVSKLCHEPRVAVAVIEAMLMPYIGSGVLVVKKRVKAVSCEMVGQVVRSVEFRKLDYGDTFTVDAKYVIDATELGDLLPLSKTPYVTGFESRKDTGEPSAPEEAQPQNSQAVSICFAVDHIEGEDNTIPKPERYDYWRKCHPDFWGAPLLGLKAPHPRTLEIVEREFTPNPNDDPASVISDQRKSGGDMNLWTFRRIAAKDNFTVGAYRSDICLVNWPMIDYFEKPIIDVLEDELQERLAEAASLSYSMLYYLQTDCPRADGNGTGYPGLRLRGDITGTEHGLAMAPYVRESRRIKAITTIVEQDLSLEVRGSKGAVHYPDSVGVGMYRIDLHPSTGGDNYIDVACCPFEIPLGALIPVERPNLLAASKNIGTTHITNGCYRLHPVEWNIGEAAGLLAAHCLDKGLSPHEVQGQKEVFKEFQNLVIREGIETEWPDVSGY</sequence>
<dbReference type="PANTHER" id="PTHR42716">
    <property type="entry name" value="L-ASPARTATE OXIDASE"/>
    <property type="match status" value="1"/>
</dbReference>
<keyword evidence="3" id="KW-1185">Reference proteome</keyword>
<evidence type="ECO:0008006" key="4">
    <source>
        <dbReference type="Google" id="ProtNLM"/>
    </source>
</evidence>
<dbReference type="Proteomes" id="UP001187734">
    <property type="component" value="Unassembled WGS sequence"/>
</dbReference>
<dbReference type="EMBL" id="ONZP01000637">
    <property type="protein sequence ID" value="SPJ88807.1"/>
    <property type="molecule type" value="Genomic_DNA"/>
</dbReference>
<dbReference type="PANTHER" id="PTHR42716:SF1">
    <property type="entry name" value="SLL0471 PROTEIN"/>
    <property type="match status" value="1"/>
</dbReference>
<organism evidence="2 3">
    <name type="scientific">Fusarium torulosum</name>
    <dbReference type="NCBI Taxonomy" id="33205"/>
    <lineage>
        <taxon>Eukaryota</taxon>
        <taxon>Fungi</taxon>
        <taxon>Dikarya</taxon>
        <taxon>Ascomycota</taxon>
        <taxon>Pezizomycotina</taxon>
        <taxon>Sordariomycetes</taxon>
        <taxon>Hypocreomycetidae</taxon>
        <taxon>Hypocreales</taxon>
        <taxon>Nectriaceae</taxon>
        <taxon>Fusarium</taxon>
    </lineage>
</organism>
<evidence type="ECO:0000256" key="1">
    <source>
        <dbReference type="SAM" id="MobiDB-lite"/>
    </source>
</evidence>
<dbReference type="InterPro" id="IPR005288">
    <property type="entry name" value="NadB"/>
</dbReference>
<feature type="region of interest" description="Disordered" evidence="1">
    <location>
        <begin position="221"/>
        <end position="242"/>
    </location>
</feature>
<dbReference type="GO" id="GO:0008734">
    <property type="term" value="F:L-aspartate oxidase activity"/>
    <property type="evidence" value="ECO:0007669"/>
    <property type="project" value="InterPro"/>
</dbReference>
<proteinExistence type="predicted"/>
<accession>A0AAE8MKX9</accession>
<protein>
    <recommendedName>
        <fullName evidence="4">FAD-dependent oxidoreductase</fullName>
    </recommendedName>
</protein>
<dbReference type="SUPFAM" id="SSF51905">
    <property type="entry name" value="FAD/NAD(P)-binding domain"/>
    <property type="match status" value="1"/>
</dbReference>
<name>A0AAE8MKX9_9HYPO</name>
<dbReference type="Gene3D" id="3.50.50.60">
    <property type="entry name" value="FAD/NAD(P)-binding domain"/>
    <property type="match status" value="1"/>
</dbReference>
<reference evidence="2" key="1">
    <citation type="submission" date="2018-03" db="EMBL/GenBank/DDBJ databases">
        <authorList>
            <person name="Guldener U."/>
        </authorList>
    </citation>
    <scope>NUCLEOTIDE SEQUENCE</scope>
</reference>
<dbReference type="GO" id="GO:0009435">
    <property type="term" value="P:NAD+ biosynthetic process"/>
    <property type="evidence" value="ECO:0007669"/>
    <property type="project" value="InterPro"/>
</dbReference>
<evidence type="ECO:0000313" key="2">
    <source>
        <dbReference type="EMBL" id="SPJ88807.1"/>
    </source>
</evidence>
<dbReference type="InterPro" id="IPR036188">
    <property type="entry name" value="FAD/NAD-bd_sf"/>
</dbReference>
<gene>
    <name evidence="2" type="ORF">FTOL_12701</name>
</gene>
<dbReference type="AlphaFoldDB" id="A0AAE8MKX9"/>
<feature type="compositionally biased region" description="Polar residues" evidence="1">
    <location>
        <begin position="20"/>
        <end position="31"/>
    </location>
</feature>
<feature type="region of interest" description="Disordered" evidence="1">
    <location>
        <begin position="1"/>
        <end position="31"/>
    </location>
</feature>